<gene>
    <name evidence="7" type="ORF">N784_03785</name>
</gene>
<dbReference type="InterPro" id="IPR015424">
    <property type="entry name" value="PyrdxlP-dep_Trfase"/>
</dbReference>
<dbReference type="GO" id="GO:0030170">
    <property type="term" value="F:pyridoxal phosphate binding"/>
    <property type="evidence" value="ECO:0007669"/>
    <property type="project" value="InterPro"/>
</dbReference>
<dbReference type="InterPro" id="IPR051798">
    <property type="entry name" value="Class-II_PLP-Dep_Aminotrans"/>
</dbReference>
<dbReference type="Gene3D" id="3.90.1150.10">
    <property type="entry name" value="Aspartate Aminotransferase, domain 1"/>
    <property type="match status" value="1"/>
</dbReference>
<evidence type="ECO:0000256" key="3">
    <source>
        <dbReference type="ARBA" id="ARBA00022898"/>
    </source>
</evidence>
<dbReference type="InterPro" id="IPR004839">
    <property type="entry name" value="Aminotransferase_I/II_large"/>
</dbReference>
<keyword evidence="4 7" id="KW-0456">Lyase</keyword>
<dbReference type="Pfam" id="PF00155">
    <property type="entry name" value="Aminotran_1_2"/>
    <property type="match status" value="1"/>
</dbReference>
<protein>
    <recommendedName>
        <fullName evidence="2">cysteine-S-conjugate beta-lyase</fullName>
        <ecNumber evidence="2">4.4.1.13</ecNumber>
    </recommendedName>
</protein>
<comment type="similarity">
    <text evidence="5">Belongs to the class-II pyridoxal-phosphate-dependent aminotransferase family. MalY/PatB cystathionine beta-lyase subfamily.</text>
</comment>
<proteinExistence type="inferred from homology"/>
<dbReference type="OrthoDB" id="9802872at2"/>
<name>A0A0A5G6C5_9BACI</name>
<keyword evidence="3" id="KW-0663">Pyridoxal phosphate</keyword>
<dbReference type="PANTHER" id="PTHR43525">
    <property type="entry name" value="PROTEIN MALY"/>
    <property type="match status" value="1"/>
</dbReference>
<evidence type="ECO:0000256" key="2">
    <source>
        <dbReference type="ARBA" id="ARBA00012224"/>
    </source>
</evidence>
<dbReference type="Proteomes" id="UP000030401">
    <property type="component" value="Unassembled WGS sequence"/>
</dbReference>
<dbReference type="Gene3D" id="3.40.640.10">
    <property type="entry name" value="Type I PLP-dependent aspartate aminotransferase-like (Major domain)"/>
    <property type="match status" value="1"/>
</dbReference>
<sequence length="387" mass="44463">MTKFDEVINRRNTKSVKWDLTEKLFKEKDVLPMWVADMDFATPQAVQDAISKRASHGIYGYTFTDESVHEAIQSWLARRHQWEIDSKWITFSPGVVPSLHTIIEAVTQPEDRILIQTPVYPPFFDVIKKHQRTIVENPLQYNNYRYEIDFDDFEQQLKNGIKAFILCNPHNPVGRVWTKDELQRMAELCLQNNTMIISDEIHADLIYQGHTHIPIASLGDQISEQTITCLAPSKTFNLAGLQASYIVTPSEHRKKQIDDQFTKQGMKMLNTFAITAMEAAYSDGEAWLDDLLTVLQSHKAYVKDMLETHTSIRVVEPEGTYLLWLDCRNLELSQEQLKHFMQQEAKVGLNDGASFGSLGTGFMRMNIACPRPLLEEGINRLIQATQK</sequence>
<accession>A0A0A5G6C5</accession>
<dbReference type="GO" id="GO:0047804">
    <property type="term" value="F:cysteine-S-conjugate beta-lyase activity"/>
    <property type="evidence" value="ECO:0007669"/>
    <property type="project" value="UniProtKB-EC"/>
</dbReference>
<keyword evidence="8" id="KW-1185">Reference proteome</keyword>
<comment type="caution">
    <text evidence="7">The sequence shown here is derived from an EMBL/GenBank/DDBJ whole genome shotgun (WGS) entry which is preliminary data.</text>
</comment>
<evidence type="ECO:0000313" key="7">
    <source>
        <dbReference type="EMBL" id="KGX86728.1"/>
    </source>
</evidence>
<feature type="domain" description="Aminotransferase class I/classII large" evidence="6">
    <location>
        <begin position="34"/>
        <end position="381"/>
    </location>
</feature>
<evidence type="ECO:0000256" key="5">
    <source>
        <dbReference type="ARBA" id="ARBA00037974"/>
    </source>
</evidence>
<dbReference type="SUPFAM" id="SSF53383">
    <property type="entry name" value="PLP-dependent transferases"/>
    <property type="match status" value="1"/>
</dbReference>
<dbReference type="AlphaFoldDB" id="A0A0A5G6C5"/>
<reference evidence="7 8" key="1">
    <citation type="submission" date="2013-08" db="EMBL/GenBank/DDBJ databases">
        <authorList>
            <person name="Huang J."/>
            <person name="Wang G."/>
        </authorList>
    </citation>
    <scope>NUCLEOTIDE SEQUENCE [LARGE SCALE GENOMIC DNA]</scope>
    <source>
        <strain evidence="7 8">JSM 072002</strain>
    </source>
</reference>
<organism evidence="7 8">
    <name type="scientific">Pontibacillus litoralis JSM 072002</name>
    <dbReference type="NCBI Taxonomy" id="1385512"/>
    <lineage>
        <taxon>Bacteria</taxon>
        <taxon>Bacillati</taxon>
        <taxon>Bacillota</taxon>
        <taxon>Bacilli</taxon>
        <taxon>Bacillales</taxon>
        <taxon>Bacillaceae</taxon>
        <taxon>Pontibacillus</taxon>
    </lineage>
</organism>
<dbReference type="InterPro" id="IPR015421">
    <property type="entry name" value="PyrdxlP-dep_Trfase_major"/>
</dbReference>
<dbReference type="InterPro" id="IPR027619">
    <property type="entry name" value="C-S_lyase_PatB-like"/>
</dbReference>
<dbReference type="PANTHER" id="PTHR43525:SF1">
    <property type="entry name" value="PROTEIN MALY"/>
    <property type="match status" value="1"/>
</dbReference>
<evidence type="ECO:0000259" key="6">
    <source>
        <dbReference type="Pfam" id="PF00155"/>
    </source>
</evidence>
<evidence type="ECO:0000313" key="8">
    <source>
        <dbReference type="Proteomes" id="UP000030401"/>
    </source>
</evidence>
<dbReference type="STRING" id="1385512.N784_03785"/>
<dbReference type="eggNOG" id="COG1168">
    <property type="taxonomic scope" value="Bacteria"/>
</dbReference>
<dbReference type="CDD" id="cd00609">
    <property type="entry name" value="AAT_like"/>
    <property type="match status" value="1"/>
</dbReference>
<dbReference type="InterPro" id="IPR015422">
    <property type="entry name" value="PyrdxlP-dep_Trfase_small"/>
</dbReference>
<dbReference type="NCBIfam" id="TIGR04350">
    <property type="entry name" value="C_S_lyase_PatB"/>
    <property type="match status" value="1"/>
</dbReference>
<comment type="cofactor">
    <cofactor evidence="1">
        <name>pyridoxal 5'-phosphate</name>
        <dbReference type="ChEBI" id="CHEBI:597326"/>
    </cofactor>
</comment>
<dbReference type="EC" id="4.4.1.13" evidence="2"/>
<evidence type="ECO:0000256" key="4">
    <source>
        <dbReference type="ARBA" id="ARBA00023239"/>
    </source>
</evidence>
<dbReference type="RefSeq" id="WP_036834163.1">
    <property type="nucleotide sequence ID" value="NZ_AVPG01000011.1"/>
</dbReference>
<evidence type="ECO:0000256" key="1">
    <source>
        <dbReference type="ARBA" id="ARBA00001933"/>
    </source>
</evidence>
<dbReference type="EMBL" id="AVPG01000011">
    <property type="protein sequence ID" value="KGX86728.1"/>
    <property type="molecule type" value="Genomic_DNA"/>
</dbReference>